<dbReference type="InterPro" id="IPR043519">
    <property type="entry name" value="NT_sf"/>
</dbReference>
<evidence type="ECO:0000256" key="1">
    <source>
        <dbReference type="ARBA" id="ARBA00023122"/>
    </source>
</evidence>
<evidence type="ECO:0000313" key="6">
    <source>
        <dbReference type="EMBL" id="SDB88650.1"/>
    </source>
</evidence>
<dbReference type="Pfam" id="PF10335">
    <property type="entry name" value="DUF294_C"/>
    <property type="match status" value="1"/>
</dbReference>
<dbReference type="CDD" id="cd04587">
    <property type="entry name" value="CBS_pair_CAP-ED_NT_Pol-beta-like_DUF294_assoc"/>
    <property type="match status" value="1"/>
</dbReference>
<dbReference type="SMART" id="SM00116">
    <property type="entry name" value="CBS"/>
    <property type="match status" value="2"/>
</dbReference>
<dbReference type="PROSITE" id="PS50042">
    <property type="entry name" value="CNMP_BINDING_3"/>
    <property type="match status" value="1"/>
</dbReference>
<dbReference type="CDD" id="cd00038">
    <property type="entry name" value="CAP_ED"/>
    <property type="match status" value="1"/>
</dbReference>
<dbReference type="Gene3D" id="3.10.580.10">
    <property type="entry name" value="CBS-domain"/>
    <property type="match status" value="1"/>
</dbReference>
<dbReference type="Gene3D" id="2.60.120.10">
    <property type="entry name" value="Jelly Rolls"/>
    <property type="match status" value="1"/>
</dbReference>
<dbReference type="SMART" id="SM00100">
    <property type="entry name" value="cNMP"/>
    <property type="match status" value="1"/>
</dbReference>
<feature type="region of interest" description="Disordered" evidence="3">
    <location>
        <begin position="574"/>
        <end position="593"/>
    </location>
</feature>
<dbReference type="STRING" id="1577474.GA0111570_106108"/>
<name>A0A1G6H2W6_9ACTN</name>
<dbReference type="SUPFAM" id="SSF81301">
    <property type="entry name" value="Nucleotidyltransferase"/>
    <property type="match status" value="1"/>
</dbReference>
<reference evidence="6 7" key="1">
    <citation type="submission" date="2016-06" db="EMBL/GenBank/DDBJ databases">
        <authorList>
            <person name="Olsen C.W."/>
            <person name="Carey S."/>
            <person name="Hinshaw L."/>
            <person name="Karasin A.I."/>
        </authorList>
    </citation>
    <scope>NUCLEOTIDE SEQUENCE [LARGE SCALE GENOMIC DNA]</scope>
    <source>
        <strain evidence="6 7">LZ-22</strain>
    </source>
</reference>
<feature type="domain" description="Cyclic nucleotide-binding" evidence="4">
    <location>
        <begin position="17"/>
        <end position="116"/>
    </location>
</feature>
<dbReference type="Proteomes" id="UP000199086">
    <property type="component" value="Unassembled WGS sequence"/>
</dbReference>
<dbReference type="InterPro" id="IPR018821">
    <property type="entry name" value="DUF294_put_nucleoTrafse_sb-bd"/>
</dbReference>
<dbReference type="InterPro" id="IPR005105">
    <property type="entry name" value="GlnD_Uridyltrans_N"/>
</dbReference>
<sequence length="625" mass="67336">MNVELTAIRDFLAAHHPFDRLPGPVLEDLVTRMTSRYYRRDTVILTAGRRAEAAYVLRSGVVDITDTNGALADRCVEGDVFGVSSVRDDSPSRFTMVALEDSLALLMSPEDFRRLLAEHRDFSRFFDVQSAERVRAAVEALRTPEAGHDVLRTELGDLVARPPVAVDEAVSIRDAARLMTGQGVSALLVTRADQGGADRLVLSGIVTDRDMRRLVVGEGRPADAAVATIMTADPFTIGTEATAVDAMLAMMQRGFHHLPVVSGGQPVGMVTSGDLMRLQQANPVAIVGTIASSGSLEELIAARGRLPALVHDLVRQDVSAPEIGRIVTAVGDAVTRTLLRIAEQDLGPAPFAYAWVALGSQGRLELGLSSDQDNALVLAEEPDEAAAAWFAGLAERVTQGMAACGYPLCPGDIMASNPAWRLTRDQWQHVFWGWINEPDSTAVLNADTFFDMRPLTGPELVEPLLGAVHRSSASPRFLARLAREAVSWQPPIGFFRGFVLDRAGQGTKGLDLKAGGIAPIVQIARIHALAAGLPEVSTGARLGAAAATGTISQQRADDLRGAYDMISHLRLRHQSDQAEHGQPTDNVIDPSALPTIDRNSLRDAFKIIRDAQQELAYTYRLHAVS</sequence>
<dbReference type="Pfam" id="PF00027">
    <property type="entry name" value="cNMP_binding"/>
    <property type="match status" value="1"/>
</dbReference>
<organism evidence="6 7">
    <name type="scientific">Raineyella antarctica</name>
    <dbReference type="NCBI Taxonomy" id="1577474"/>
    <lineage>
        <taxon>Bacteria</taxon>
        <taxon>Bacillati</taxon>
        <taxon>Actinomycetota</taxon>
        <taxon>Actinomycetes</taxon>
        <taxon>Propionibacteriales</taxon>
        <taxon>Propionibacteriaceae</taxon>
        <taxon>Raineyella</taxon>
    </lineage>
</organism>
<dbReference type="InterPro" id="IPR046342">
    <property type="entry name" value="CBS_dom_sf"/>
</dbReference>
<dbReference type="InterPro" id="IPR018490">
    <property type="entry name" value="cNMP-bd_dom_sf"/>
</dbReference>
<dbReference type="RefSeq" id="WP_175557447.1">
    <property type="nucleotide sequence ID" value="NZ_FMYF01000006.1"/>
</dbReference>
<accession>A0A1G6H2W6</accession>
<dbReference type="InterPro" id="IPR051257">
    <property type="entry name" value="Diverse_CBS-Domain"/>
</dbReference>
<dbReference type="InterPro" id="IPR000595">
    <property type="entry name" value="cNMP-bd_dom"/>
</dbReference>
<feature type="domain" description="CBS" evidence="5">
    <location>
        <begin position="230"/>
        <end position="286"/>
    </location>
</feature>
<dbReference type="Pfam" id="PF00571">
    <property type="entry name" value="CBS"/>
    <property type="match status" value="2"/>
</dbReference>
<protein>
    <submittedName>
        <fullName evidence="6">CBS domain-containing protein</fullName>
    </submittedName>
</protein>
<evidence type="ECO:0000256" key="3">
    <source>
        <dbReference type="SAM" id="MobiDB-lite"/>
    </source>
</evidence>
<dbReference type="InterPro" id="IPR014710">
    <property type="entry name" value="RmlC-like_jellyroll"/>
</dbReference>
<dbReference type="SUPFAM" id="SSF54631">
    <property type="entry name" value="CBS-domain pair"/>
    <property type="match status" value="1"/>
</dbReference>
<dbReference type="PANTHER" id="PTHR43080:SF2">
    <property type="entry name" value="CBS DOMAIN-CONTAINING PROTEIN"/>
    <property type="match status" value="1"/>
</dbReference>
<evidence type="ECO:0000313" key="7">
    <source>
        <dbReference type="Proteomes" id="UP000199086"/>
    </source>
</evidence>
<dbReference type="Gene3D" id="3.30.460.10">
    <property type="entry name" value="Beta Polymerase, domain 2"/>
    <property type="match status" value="1"/>
</dbReference>
<dbReference type="Pfam" id="PF03445">
    <property type="entry name" value="DUF294"/>
    <property type="match status" value="1"/>
</dbReference>
<dbReference type="GO" id="GO:0008773">
    <property type="term" value="F:[protein-PII] uridylyltransferase activity"/>
    <property type="evidence" value="ECO:0007669"/>
    <property type="project" value="InterPro"/>
</dbReference>
<gene>
    <name evidence="6" type="ORF">GA0111570_106108</name>
</gene>
<feature type="domain" description="CBS" evidence="5">
    <location>
        <begin position="159"/>
        <end position="222"/>
    </location>
</feature>
<dbReference type="SUPFAM" id="SSF51206">
    <property type="entry name" value="cAMP-binding domain-like"/>
    <property type="match status" value="1"/>
</dbReference>
<dbReference type="CDD" id="cd05401">
    <property type="entry name" value="NT_GlnE_GlnD_like"/>
    <property type="match status" value="1"/>
</dbReference>
<evidence type="ECO:0000256" key="2">
    <source>
        <dbReference type="PROSITE-ProRule" id="PRU00703"/>
    </source>
</evidence>
<dbReference type="AlphaFoldDB" id="A0A1G6H2W6"/>
<evidence type="ECO:0000259" key="4">
    <source>
        <dbReference type="PROSITE" id="PS50042"/>
    </source>
</evidence>
<dbReference type="PANTHER" id="PTHR43080">
    <property type="entry name" value="CBS DOMAIN-CONTAINING PROTEIN CBSX3, MITOCHONDRIAL"/>
    <property type="match status" value="1"/>
</dbReference>
<dbReference type="InterPro" id="IPR000644">
    <property type="entry name" value="CBS_dom"/>
</dbReference>
<dbReference type="EMBL" id="FMYF01000006">
    <property type="protein sequence ID" value="SDB88650.1"/>
    <property type="molecule type" value="Genomic_DNA"/>
</dbReference>
<proteinExistence type="predicted"/>
<keyword evidence="7" id="KW-1185">Reference proteome</keyword>
<dbReference type="PROSITE" id="PS51371">
    <property type="entry name" value="CBS"/>
    <property type="match status" value="2"/>
</dbReference>
<keyword evidence="1 2" id="KW-0129">CBS domain</keyword>
<evidence type="ECO:0000259" key="5">
    <source>
        <dbReference type="PROSITE" id="PS51371"/>
    </source>
</evidence>